<feature type="domain" description="Protein kinase" evidence="16">
    <location>
        <begin position="121"/>
        <end position="349"/>
    </location>
</feature>
<dbReference type="PROSITE" id="PS50011">
    <property type="entry name" value="PROTEIN_KINASE_DOM"/>
    <property type="match status" value="1"/>
</dbReference>
<evidence type="ECO:0000313" key="17">
    <source>
        <dbReference type="EMBL" id="MBA0686174.1"/>
    </source>
</evidence>
<evidence type="ECO:0000256" key="5">
    <source>
        <dbReference type="ARBA" id="ARBA00022553"/>
    </source>
</evidence>
<dbReference type="SMART" id="SM00220">
    <property type="entry name" value="S_TKc"/>
    <property type="match status" value="1"/>
</dbReference>
<comment type="catalytic activity">
    <reaction evidence="11">
        <text>L-seryl-[protein] + ATP = O-phospho-L-seryl-[protein] + ADP + H(+)</text>
        <dbReference type="Rhea" id="RHEA:17989"/>
        <dbReference type="Rhea" id="RHEA-COMP:9863"/>
        <dbReference type="Rhea" id="RHEA-COMP:11604"/>
        <dbReference type="ChEBI" id="CHEBI:15378"/>
        <dbReference type="ChEBI" id="CHEBI:29999"/>
        <dbReference type="ChEBI" id="CHEBI:30616"/>
        <dbReference type="ChEBI" id="CHEBI:83421"/>
        <dbReference type="ChEBI" id="CHEBI:456216"/>
        <dbReference type="EC" id="2.7.11.1"/>
    </reaction>
</comment>
<dbReference type="PANTHER" id="PTHR47987">
    <property type="entry name" value="OS08G0249100 PROTEIN"/>
    <property type="match status" value="1"/>
</dbReference>
<dbReference type="FunFam" id="1.10.510.10:FF:000335">
    <property type="entry name" value="receptor-like cytosolic serine/threonine-protein kinase RBK2"/>
    <property type="match status" value="1"/>
</dbReference>
<keyword evidence="18" id="KW-1185">Reference proteome</keyword>
<evidence type="ECO:0000256" key="10">
    <source>
        <dbReference type="ARBA" id="ARBA00047899"/>
    </source>
</evidence>
<dbReference type="InterPro" id="IPR017441">
    <property type="entry name" value="Protein_kinase_ATP_BS"/>
</dbReference>
<reference evidence="17 18" key="1">
    <citation type="journal article" date="2019" name="Genome Biol. Evol.">
        <title>Insights into the evolution of the New World diploid cottons (Gossypium, subgenus Houzingenia) based on genome sequencing.</title>
        <authorList>
            <person name="Grover C.E."/>
            <person name="Arick M.A. 2nd"/>
            <person name="Thrash A."/>
            <person name="Conover J.L."/>
            <person name="Sanders W.S."/>
            <person name="Peterson D.G."/>
            <person name="Frelichowski J.E."/>
            <person name="Scheffler J.A."/>
            <person name="Scheffler B.E."/>
            <person name="Wendel J.F."/>
        </authorList>
    </citation>
    <scope>NUCLEOTIDE SEQUENCE [LARGE SCALE GENOMIC DNA]</scope>
    <source>
        <strain evidence="17">185</strain>
        <tissue evidence="17">Leaf</tissue>
    </source>
</reference>
<dbReference type="GO" id="GO:0004674">
    <property type="term" value="F:protein serine/threonine kinase activity"/>
    <property type="evidence" value="ECO:0007669"/>
    <property type="project" value="UniProtKB-KW"/>
</dbReference>
<dbReference type="SUPFAM" id="SSF56112">
    <property type="entry name" value="Protein kinase-like (PK-like)"/>
    <property type="match status" value="1"/>
</dbReference>
<evidence type="ECO:0000256" key="6">
    <source>
        <dbReference type="ARBA" id="ARBA00022679"/>
    </source>
</evidence>
<dbReference type="InterPro" id="IPR011009">
    <property type="entry name" value="Kinase-like_dom_sf"/>
</dbReference>
<evidence type="ECO:0000256" key="9">
    <source>
        <dbReference type="ARBA" id="ARBA00022840"/>
    </source>
</evidence>
<evidence type="ECO:0000256" key="1">
    <source>
        <dbReference type="ARBA" id="ARBA00004496"/>
    </source>
</evidence>
<evidence type="ECO:0000313" key="18">
    <source>
        <dbReference type="Proteomes" id="UP000593577"/>
    </source>
</evidence>
<dbReference type="PROSITE" id="PS00108">
    <property type="entry name" value="PROTEIN_KINASE_ST"/>
    <property type="match status" value="1"/>
</dbReference>
<organism evidence="17 18">
    <name type="scientific">Gossypium aridum</name>
    <name type="common">American cotton</name>
    <name type="synonym">Erioxylum aridum</name>
    <dbReference type="NCBI Taxonomy" id="34290"/>
    <lineage>
        <taxon>Eukaryota</taxon>
        <taxon>Viridiplantae</taxon>
        <taxon>Streptophyta</taxon>
        <taxon>Embryophyta</taxon>
        <taxon>Tracheophyta</taxon>
        <taxon>Spermatophyta</taxon>
        <taxon>Magnoliopsida</taxon>
        <taxon>eudicotyledons</taxon>
        <taxon>Gunneridae</taxon>
        <taxon>Pentapetalae</taxon>
        <taxon>rosids</taxon>
        <taxon>malvids</taxon>
        <taxon>Malvales</taxon>
        <taxon>Malvaceae</taxon>
        <taxon>Malvoideae</taxon>
        <taxon>Gossypium</taxon>
    </lineage>
</organism>
<keyword evidence="7 13" id="KW-0547">Nucleotide-binding</keyword>
<evidence type="ECO:0000256" key="2">
    <source>
        <dbReference type="ARBA" id="ARBA00012513"/>
    </source>
</evidence>
<name>A0A7J8XH07_GOSAI</name>
<keyword evidence="4 14" id="KW-0723">Serine/threonine-protein kinase</keyword>
<comment type="similarity">
    <text evidence="14">Belongs to the protein kinase superfamily.</text>
</comment>
<dbReference type="InterPro" id="IPR046958">
    <property type="entry name" value="RBK1/2/STUNTED"/>
</dbReference>
<evidence type="ECO:0000256" key="3">
    <source>
        <dbReference type="ARBA" id="ARBA00022490"/>
    </source>
</evidence>
<dbReference type="Proteomes" id="UP000593577">
    <property type="component" value="Unassembled WGS sequence"/>
</dbReference>
<keyword evidence="9 13" id="KW-0067">ATP-binding</keyword>
<evidence type="ECO:0000256" key="11">
    <source>
        <dbReference type="ARBA" id="ARBA00048679"/>
    </source>
</evidence>
<dbReference type="EC" id="2.7.11.1" evidence="2"/>
<dbReference type="InterPro" id="IPR001245">
    <property type="entry name" value="Ser-Thr/Tyr_kinase_cat_dom"/>
</dbReference>
<dbReference type="GO" id="GO:0005737">
    <property type="term" value="C:cytoplasm"/>
    <property type="evidence" value="ECO:0007669"/>
    <property type="project" value="UniProtKB-SubCell"/>
</dbReference>
<dbReference type="GO" id="GO:0005524">
    <property type="term" value="F:ATP binding"/>
    <property type="evidence" value="ECO:0007669"/>
    <property type="project" value="UniProtKB-UniRule"/>
</dbReference>
<feature type="region of interest" description="Disordered" evidence="15">
    <location>
        <begin position="25"/>
        <end position="44"/>
    </location>
</feature>
<evidence type="ECO:0000256" key="12">
    <source>
        <dbReference type="ARBA" id="ARBA00063228"/>
    </source>
</evidence>
<keyword evidence="5" id="KW-0597">Phosphoprotein</keyword>
<keyword evidence="8" id="KW-0418">Kinase</keyword>
<evidence type="ECO:0000256" key="13">
    <source>
        <dbReference type="PROSITE-ProRule" id="PRU10141"/>
    </source>
</evidence>
<evidence type="ECO:0000259" key="16">
    <source>
        <dbReference type="PROSITE" id="PS50011"/>
    </source>
</evidence>
<proteinExistence type="inferred from homology"/>
<dbReference type="FunFam" id="3.30.200.20:FF:000389">
    <property type="entry name" value="Receptor-like cytosolic serine/threonine-protein kinase RBK1"/>
    <property type="match status" value="1"/>
</dbReference>
<dbReference type="PROSITE" id="PS00107">
    <property type="entry name" value="PROTEIN_KINASE_ATP"/>
    <property type="match status" value="1"/>
</dbReference>
<comment type="subunit">
    <text evidence="12">Interacts with ARAC5 and ARAC10.</text>
</comment>
<dbReference type="Gene3D" id="3.30.200.20">
    <property type="entry name" value="Phosphorylase Kinase, domain 1"/>
    <property type="match status" value="1"/>
</dbReference>
<dbReference type="Gene3D" id="1.10.510.10">
    <property type="entry name" value="Transferase(Phosphotransferase) domain 1"/>
    <property type="match status" value="1"/>
</dbReference>
<gene>
    <name evidence="17" type="ORF">Goari_013789</name>
</gene>
<evidence type="ECO:0000256" key="7">
    <source>
        <dbReference type="ARBA" id="ARBA00022741"/>
    </source>
</evidence>
<feature type="non-terminal residue" evidence="17">
    <location>
        <position position="1"/>
    </location>
</feature>
<evidence type="ECO:0000256" key="14">
    <source>
        <dbReference type="RuleBase" id="RU000304"/>
    </source>
</evidence>
<comment type="subcellular location">
    <subcellularLocation>
        <location evidence="1">Cytoplasm</location>
    </subcellularLocation>
</comment>
<dbReference type="InterPro" id="IPR000719">
    <property type="entry name" value="Prot_kinase_dom"/>
</dbReference>
<comment type="catalytic activity">
    <reaction evidence="10">
        <text>L-threonyl-[protein] + ATP = O-phospho-L-threonyl-[protein] + ADP + H(+)</text>
        <dbReference type="Rhea" id="RHEA:46608"/>
        <dbReference type="Rhea" id="RHEA-COMP:11060"/>
        <dbReference type="Rhea" id="RHEA-COMP:11605"/>
        <dbReference type="ChEBI" id="CHEBI:15378"/>
        <dbReference type="ChEBI" id="CHEBI:30013"/>
        <dbReference type="ChEBI" id="CHEBI:30616"/>
        <dbReference type="ChEBI" id="CHEBI:61977"/>
        <dbReference type="ChEBI" id="CHEBI:456216"/>
        <dbReference type="EC" id="2.7.11.1"/>
    </reaction>
</comment>
<dbReference type="InterPro" id="IPR008271">
    <property type="entry name" value="Ser/Thr_kinase_AS"/>
</dbReference>
<feature type="binding site" evidence="13">
    <location>
        <position position="149"/>
    </location>
    <ligand>
        <name>ATP</name>
        <dbReference type="ChEBI" id="CHEBI:30616"/>
    </ligand>
</feature>
<keyword evidence="6" id="KW-0808">Transferase</keyword>
<evidence type="ECO:0000256" key="15">
    <source>
        <dbReference type="SAM" id="MobiDB-lite"/>
    </source>
</evidence>
<protein>
    <recommendedName>
        <fullName evidence="2">non-specific serine/threonine protein kinase</fullName>
        <ecNumber evidence="2">2.7.11.1</ecNumber>
    </recommendedName>
</protein>
<sequence length="349" mass="39166">MEKKVDTCSPTGVLEDFFRTEEFETSCSSKPSTADSANEGSSKQSSRWREFAQLFGYKLKKPLSNFRPLGSLRLSLRRSSSMRDNVTVSPDFLANNTNSYNLKSPGKVFTLSELQIATKNFSNENLIGKGGYAEVYKGSLQNGQLVAIKRLTKGTPDDIIGDFLAELGVMAHVNHPNTAKLIGYGIEGGMHLVLDLSPNGSLASLLYGSKEKLKWDIRFKIAQGAAEGLRYLHEGCKRKIIHRDIKAANILLTKDFEPQICDFGLAKWLPENWTHHTVSKFEGTFGYLAPEYLMHGIVDEKTDVFAFGVLLLELVSGRRALDYSQQSLVLWVRFSEHLRRQIKDLDFVM</sequence>
<evidence type="ECO:0000256" key="4">
    <source>
        <dbReference type="ARBA" id="ARBA00022527"/>
    </source>
</evidence>
<dbReference type="Pfam" id="PF07714">
    <property type="entry name" value="PK_Tyr_Ser-Thr"/>
    <property type="match status" value="1"/>
</dbReference>
<dbReference type="PANTHER" id="PTHR47987:SF12">
    <property type="entry name" value="PROTEIN KINASE FAMILY PROTEIN"/>
    <property type="match status" value="1"/>
</dbReference>
<dbReference type="AlphaFoldDB" id="A0A7J8XH07"/>
<comment type="caution">
    <text evidence="17">The sequence shown here is derived from an EMBL/GenBank/DDBJ whole genome shotgun (WGS) entry which is preliminary data.</text>
</comment>
<keyword evidence="3" id="KW-0963">Cytoplasm</keyword>
<evidence type="ECO:0000256" key="8">
    <source>
        <dbReference type="ARBA" id="ARBA00022777"/>
    </source>
</evidence>
<dbReference type="EMBL" id="JABFAA010000007">
    <property type="protein sequence ID" value="MBA0686174.1"/>
    <property type="molecule type" value="Genomic_DNA"/>
</dbReference>
<dbReference type="GO" id="GO:0051020">
    <property type="term" value="F:GTPase binding"/>
    <property type="evidence" value="ECO:0007669"/>
    <property type="project" value="UniProtKB-ARBA"/>
</dbReference>
<accession>A0A7J8XH07</accession>